<sequence length="276" mass="29313">MGLIYALVAAGLSLIFGLMDVVNFAHGELLMLAMYATFFIHRGFGLDPIVQLPIIALLLFGMGVVIYHGLIARALSVRFNRGMVQIFSTFGLAIFLRGAAQFAFGGDFRAINHSWLAGRTLRLATLSLPLPQLAAGLVCLLAFAALMAISRTEFGRALEATREDREAVALIGIDRDRIFALGWGLGCATVGCAGAMLAGFYYVSPDVGANFALIAYVTVALGGFGSLLGALVAGLIIGEVEALTALFLEPSLKQVGMFAIYLAVLLFRPRGLFGTL</sequence>
<dbReference type="GO" id="GO:0006865">
    <property type="term" value="P:amino acid transport"/>
    <property type="evidence" value="ECO:0007669"/>
    <property type="project" value="UniProtKB-KW"/>
</dbReference>
<evidence type="ECO:0000256" key="6">
    <source>
        <dbReference type="ARBA" id="ARBA00022989"/>
    </source>
</evidence>
<dbReference type="CDD" id="cd06582">
    <property type="entry name" value="TM_PBP1_LivH_like"/>
    <property type="match status" value="1"/>
</dbReference>
<evidence type="ECO:0000256" key="5">
    <source>
        <dbReference type="ARBA" id="ARBA00022970"/>
    </source>
</evidence>
<dbReference type="Pfam" id="PF02653">
    <property type="entry name" value="BPD_transp_2"/>
    <property type="match status" value="1"/>
</dbReference>
<keyword evidence="6 9" id="KW-1133">Transmembrane helix</keyword>
<keyword evidence="4 9" id="KW-0812">Transmembrane</keyword>
<dbReference type="InterPro" id="IPR001851">
    <property type="entry name" value="ABC_transp_permease"/>
</dbReference>
<feature type="transmembrane region" description="Helical" evidence="9">
    <location>
        <begin position="83"/>
        <end position="104"/>
    </location>
</feature>
<comment type="caution">
    <text evidence="10">The sequence shown here is derived from an EMBL/GenBank/DDBJ whole genome shotgun (WGS) entry which is preliminary data.</text>
</comment>
<evidence type="ECO:0000256" key="8">
    <source>
        <dbReference type="ARBA" id="ARBA00037998"/>
    </source>
</evidence>
<keyword evidence="7 9" id="KW-0472">Membrane</keyword>
<keyword evidence="2" id="KW-0813">Transport</keyword>
<evidence type="ECO:0000256" key="1">
    <source>
        <dbReference type="ARBA" id="ARBA00004651"/>
    </source>
</evidence>
<keyword evidence="3" id="KW-1003">Cell membrane</keyword>
<comment type="similarity">
    <text evidence="8">Belongs to the binding-protein-dependent transport system permease family. LivHM subfamily.</text>
</comment>
<feature type="transmembrane region" description="Helical" evidence="9">
    <location>
        <begin position="51"/>
        <end position="71"/>
    </location>
</feature>
<dbReference type="PANTHER" id="PTHR11795:SF445">
    <property type="entry name" value="AMINO ACID ABC TRANSPORTER PERMEASE PROTEIN"/>
    <property type="match status" value="1"/>
</dbReference>
<evidence type="ECO:0000256" key="4">
    <source>
        <dbReference type="ARBA" id="ARBA00022692"/>
    </source>
</evidence>
<name>A0A8J4M467_9PROT</name>
<feature type="transmembrane region" description="Helical" evidence="9">
    <location>
        <begin position="178"/>
        <end position="202"/>
    </location>
</feature>
<proteinExistence type="inferred from homology"/>
<feature type="transmembrane region" description="Helical" evidence="9">
    <location>
        <begin position="250"/>
        <end position="267"/>
    </location>
</feature>
<feature type="transmembrane region" description="Helical" evidence="9">
    <location>
        <begin position="214"/>
        <end position="238"/>
    </location>
</feature>
<evidence type="ECO:0000256" key="2">
    <source>
        <dbReference type="ARBA" id="ARBA00022448"/>
    </source>
</evidence>
<accession>A0A8J4M467</accession>
<reference evidence="10" key="1">
    <citation type="journal article" date="2020" name="mSystems">
        <title>Genome- and Community-Level Interaction Insights into Carbon Utilization and Element Cycling Functions of Hydrothermarchaeota in Hydrothermal Sediment.</title>
        <authorList>
            <person name="Zhou Z."/>
            <person name="Liu Y."/>
            <person name="Xu W."/>
            <person name="Pan J."/>
            <person name="Luo Z.H."/>
            <person name="Li M."/>
        </authorList>
    </citation>
    <scope>NUCLEOTIDE SEQUENCE</scope>
    <source>
        <strain evidence="10">SpSt-997</strain>
    </source>
</reference>
<evidence type="ECO:0000313" key="10">
    <source>
        <dbReference type="EMBL" id="HGC41632.1"/>
    </source>
</evidence>
<comment type="subcellular location">
    <subcellularLocation>
        <location evidence="1">Cell membrane</location>
        <topology evidence="1">Multi-pass membrane protein</topology>
    </subcellularLocation>
</comment>
<dbReference type="PANTHER" id="PTHR11795">
    <property type="entry name" value="BRANCHED-CHAIN AMINO ACID TRANSPORT SYSTEM PERMEASE PROTEIN LIVH"/>
    <property type="match status" value="1"/>
</dbReference>
<gene>
    <name evidence="10" type="ORF">ENY07_00165</name>
</gene>
<evidence type="ECO:0000256" key="7">
    <source>
        <dbReference type="ARBA" id="ARBA00023136"/>
    </source>
</evidence>
<keyword evidence="5" id="KW-0029">Amino-acid transport</keyword>
<evidence type="ECO:0000256" key="9">
    <source>
        <dbReference type="SAM" id="Phobius"/>
    </source>
</evidence>
<feature type="transmembrane region" description="Helical" evidence="9">
    <location>
        <begin position="124"/>
        <end position="149"/>
    </location>
</feature>
<protein>
    <submittedName>
        <fullName evidence="10">Branched-chain amino acid ABC transporter permease</fullName>
    </submittedName>
</protein>
<dbReference type="AlphaFoldDB" id="A0A8J4M467"/>
<dbReference type="EMBL" id="DTQM01000003">
    <property type="protein sequence ID" value="HGC41632.1"/>
    <property type="molecule type" value="Genomic_DNA"/>
</dbReference>
<dbReference type="GO" id="GO:0005886">
    <property type="term" value="C:plasma membrane"/>
    <property type="evidence" value="ECO:0007669"/>
    <property type="project" value="UniProtKB-SubCell"/>
</dbReference>
<dbReference type="InterPro" id="IPR052157">
    <property type="entry name" value="BCAA_transport_permease"/>
</dbReference>
<dbReference type="GO" id="GO:0022857">
    <property type="term" value="F:transmembrane transporter activity"/>
    <property type="evidence" value="ECO:0007669"/>
    <property type="project" value="InterPro"/>
</dbReference>
<organism evidence="10">
    <name type="scientific">Acidicaldus sp</name>
    <dbReference type="NCBI Taxonomy" id="1872105"/>
    <lineage>
        <taxon>Bacteria</taxon>
        <taxon>Pseudomonadati</taxon>
        <taxon>Pseudomonadota</taxon>
        <taxon>Alphaproteobacteria</taxon>
        <taxon>Acetobacterales</taxon>
        <taxon>Acetobacteraceae</taxon>
        <taxon>Acidicaldus</taxon>
    </lineage>
</organism>
<evidence type="ECO:0000256" key="3">
    <source>
        <dbReference type="ARBA" id="ARBA00022475"/>
    </source>
</evidence>